<protein>
    <submittedName>
        <fullName evidence="5">Transcriptional regulatory protein DegU</fullName>
    </submittedName>
</protein>
<dbReference type="Pfam" id="PF00196">
    <property type="entry name" value="GerE"/>
    <property type="match status" value="1"/>
</dbReference>
<dbReference type="KEGG" id="strr:EKD16_04095"/>
<reference evidence="5 6" key="1">
    <citation type="submission" date="2019-02" db="EMBL/GenBank/DDBJ databases">
        <authorList>
            <person name="Khodamoradi S."/>
            <person name="Hahnke R.L."/>
            <person name="Kaempfer P."/>
            <person name="Schumann P."/>
            <person name="Rohde M."/>
            <person name="Steinert M."/>
            <person name="Luzhetskyy A."/>
            <person name="Wink J."/>
            <person name="Ruckert C."/>
        </authorList>
    </citation>
    <scope>NUCLEOTIDE SEQUENCE [LARGE SCALE GENOMIC DNA]</scope>
    <source>
        <strain evidence="5 6">M2</strain>
    </source>
</reference>
<name>A0A4P6Q1E1_9ACTN</name>
<keyword evidence="1" id="KW-0805">Transcription regulation</keyword>
<dbReference type="SMART" id="SM00421">
    <property type="entry name" value="HTH_LUXR"/>
    <property type="match status" value="1"/>
</dbReference>
<feature type="domain" description="HTH luxR-type" evidence="4">
    <location>
        <begin position="140"/>
        <end position="205"/>
    </location>
</feature>
<gene>
    <name evidence="5" type="primary">degU2</name>
    <name evidence="5" type="ORF">EKD16_04095</name>
</gene>
<keyword evidence="3" id="KW-0804">Transcription</keyword>
<evidence type="ECO:0000256" key="2">
    <source>
        <dbReference type="ARBA" id="ARBA00023125"/>
    </source>
</evidence>
<dbReference type="CDD" id="cd06170">
    <property type="entry name" value="LuxR_C_like"/>
    <property type="match status" value="1"/>
</dbReference>
<dbReference type="EMBL" id="CP036455">
    <property type="protein sequence ID" value="QBI52629.1"/>
    <property type="molecule type" value="Genomic_DNA"/>
</dbReference>
<dbReference type="PROSITE" id="PS50043">
    <property type="entry name" value="HTH_LUXR_2"/>
    <property type="match status" value="1"/>
</dbReference>
<dbReference type="Proteomes" id="UP000292235">
    <property type="component" value="Chromosome"/>
</dbReference>
<dbReference type="RefSeq" id="WP_131097154.1">
    <property type="nucleotide sequence ID" value="NZ_CP036455.1"/>
</dbReference>
<dbReference type="OrthoDB" id="9802066at2"/>
<evidence type="ECO:0000313" key="5">
    <source>
        <dbReference type="EMBL" id="QBI52629.1"/>
    </source>
</evidence>
<dbReference type="InterPro" id="IPR036388">
    <property type="entry name" value="WH-like_DNA-bd_sf"/>
</dbReference>
<dbReference type="PANTHER" id="PTHR44688">
    <property type="entry name" value="DNA-BINDING TRANSCRIPTIONAL ACTIVATOR DEVR_DOSR"/>
    <property type="match status" value="1"/>
</dbReference>
<dbReference type="InterPro" id="IPR000792">
    <property type="entry name" value="Tscrpt_reg_LuxR_C"/>
</dbReference>
<sequence>MKVVLFIRSDLLRHGINSMVSGMTQVSSVAVRSGRSQFLDVLSGRGHDLVIACDAERRLIDPVTLGELDGRPYLLQLLGPGAATADRYGIPLADGFLAQEDLSMAHLEAALRQALSREPSMPTRLAHALIDQARRAHSAARAPRSVLTDRQTEALKLMAAGLTNRQIAARLKISENGAKRLVSSVMAKLGAHNRAATVARAITEGLIETAPTQAQGGFKVGGG</sequence>
<dbReference type="PANTHER" id="PTHR44688:SF16">
    <property type="entry name" value="DNA-BINDING TRANSCRIPTIONAL ACTIVATOR DEVR_DOSR"/>
    <property type="match status" value="1"/>
</dbReference>
<evidence type="ECO:0000313" key="6">
    <source>
        <dbReference type="Proteomes" id="UP000292235"/>
    </source>
</evidence>
<evidence type="ECO:0000256" key="1">
    <source>
        <dbReference type="ARBA" id="ARBA00023015"/>
    </source>
</evidence>
<dbReference type="AlphaFoldDB" id="A0A4P6Q1E1"/>
<keyword evidence="2" id="KW-0238">DNA-binding</keyword>
<proteinExistence type="predicted"/>
<organism evidence="5 6">
    <name type="scientific">Streptomonospora litoralis</name>
    <dbReference type="NCBI Taxonomy" id="2498135"/>
    <lineage>
        <taxon>Bacteria</taxon>
        <taxon>Bacillati</taxon>
        <taxon>Actinomycetota</taxon>
        <taxon>Actinomycetes</taxon>
        <taxon>Streptosporangiales</taxon>
        <taxon>Nocardiopsidaceae</taxon>
        <taxon>Streptomonospora</taxon>
    </lineage>
</organism>
<dbReference type="Gene3D" id="1.10.10.10">
    <property type="entry name" value="Winged helix-like DNA-binding domain superfamily/Winged helix DNA-binding domain"/>
    <property type="match status" value="1"/>
</dbReference>
<dbReference type="SUPFAM" id="SSF46894">
    <property type="entry name" value="C-terminal effector domain of the bipartite response regulators"/>
    <property type="match status" value="1"/>
</dbReference>
<evidence type="ECO:0000259" key="4">
    <source>
        <dbReference type="PROSITE" id="PS50043"/>
    </source>
</evidence>
<dbReference type="GO" id="GO:0003677">
    <property type="term" value="F:DNA binding"/>
    <property type="evidence" value="ECO:0007669"/>
    <property type="project" value="UniProtKB-KW"/>
</dbReference>
<dbReference type="GO" id="GO:0006355">
    <property type="term" value="P:regulation of DNA-templated transcription"/>
    <property type="evidence" value="ECO:0007669"/>
    <property type="project" value="InterPro"/>
</dbReference>
<evidence type="ECO:0000256" key="3">
    <source>
        <dbReference type="ARBA" id="ARBA00023163"/>
    </source>
</evidence>
<dbReference type="InterPro" id="IPR016032">
    <property type="entry name" value="Sig_transdc_resp-reg_C-effctor"/>
</dbReference>
<keyword evidence="6" id="KW-1185">Reference proteome</keyword>
<accession>A0A4P6Q1E1</accession>
<dbReference type="PRINTS" id="PR00038">
    <property type="entry name" value="HTHLUXR"/>
</dbReference>